<dbReference type="AlphaFoldDB" id="B8FEZ1"/>
<dbReference type="HOGENOM" id="CLU_2952810_0_0_7"/>
<protein>
    <submittedName>
        <fullName evidence="2">Uncharacterized protein</fullName>
    </submittedName>
</protein>
<sequence length="59" mass="6181">MLEYSLAHGTSFFAAALLLNLAPGPDIAFIMGHTVNGGKKNGLAAMFVGLACRLAFIEK</sequence>
<gene>
    <name evidence="2" type="ordered locus">Dalk_1972</name>
</gene>
<dbReference type="Proteomes" id="UP000000739">
    <property type="component" value="Chromosome"/>
</dbReference>
<evidence type="ECO:0000256" key="1">
    <source>
        <dbReference type="SAM" id="Phobius"/>
    </source>
</evidence>
<organism evidence="2 3">
    <name type="scientific">Desulfatibacillum aliphaticivorans</name>
    <dbReference type="NCBI Taxonomy" id="218208"/>
    <lineage>
        <taxon>Bacteria</taxon>
        <taxon>Pseudomonadati</taxon>
        <taxon>Thermodesulfobacteriota</taxon>
        <taxon>Desulfobacteria</taxon>
        <taxon>Desulfobacterales</taxon>
        <taxon>Desulfatibacillaceae</taxon>
        <taxon>Desulfatibacillum</taxon>
    </lineage>
</organism>
<keyword evidence="1" id="KW-1133">Transmembrane helix</keyword>
<dbReference type="RefSeq" id="WP_012611097.1">
    <property type="nucleotide sequence ID" value="NC_011768.1"/>
</dbReference>
<feature type="transmembrane region" description="Helical" evidence="1">
    <location>
        <begin position="12"/>
        <end position="31"/>
    </location>
</feature>
<keyword evidence="3" id="KW-1185">Reference proteome</keyword>
<evidence type="ECO:0000313" key="3">
    <source>
        <dbReference type="Proteomes" id="UP000000739"/>
    </source>
</evidence>
<name>B8FEZ1_DESAL</name>
<keyword evidence="1" id="KW-0812">Transmembrane</keyword>
<reference evidence="2 3" key="1">
    <citation type="journal article" date="2012" name="Environ. Microbiol.">
        <title>The genome sequence of Desulfatibacillum alkenivorans AK-01: a blueprint for anaerobic alkane oxidation.</title>
        <authorList>
            <person name="Callaghan A.V."/>
            <person name="Morris B.E."/>
            <person name="Pereira I.A."/>
            <person name="McInerney M.J."/>
            <person name="Austin R.N."/>
            <person name="Groves J.T."/>
            <person name="Kukor J.J."/>
            <person name="Suflita J.M."/>
            <person name="Young L.Y."/>
            <person name="Zylstra G.J."/>
            <person name="Wawrik B."/>
        </authorList>
    </citation>
    <scope>NUCLEOTIDE SEQUENCE [LARGE SCALE GENOMIC DNA]</scope>
    <source>
        <strain evidence="2 3">AK-01</strain>
    </source>
</reference>
<keyword evidence="1" id="KW-0472">Membrane</keyword>
<accession>B8FEZ1</accession>
<evidence type="ECO:0000313" key="2">
    <source>
        <dbReference type="EMBL" id="ACL03668.1"/>
    </source>
</evidence>
<dbReference type="EMBL" id="CP001322">
    <property type="protein sequence ID" value="ACL03668.1"/>
    <property type="molecule type" value="Genomic_DNA"/>
</dbReference>
<dbReference type="eggNOG" id="COG1280">
    <property type="taxonomic scope" value="Bacteria"/>
</dbReference>
<dbReference type="KEGG" id="dal:Dalk_1972"/>
<proteinExistence type="predicted"/>